<reference evidence="1 2" key="2">
    <citation type="submission" date="2013-09" db="EMBL/GenBank/DDBJ databases">
        <title>Whole genome comparison of six Crocosphaera watsonii strains with differing phenotypes.</title>
        <authorList>
            <person name="Bench S.R."/>
            <person name="Heller P."/>
            <person name="Frank I."/>
            <person name="Arciniega M."/>
            <person name="Shilova I.N."/>
            <person name="Zehr J.P."/>
        </authorList>
    </citation>
    <scope>NUCLEOTIDE SEQUENCE [LARGE SCALE GENOMIC DNA]</scope>
    <source>
        <strain evidence="1 2">WH 0005</strain>
    </source>
</reference>
<reference evidence="1 2" key="1">
    <citation type="submission" date="2013-01" db="EMBL/GenBank/DDBJ databases">
        <authorList>
            <person name="Bench S."/>
        </authorList>
    </citation>
    <scope>NUCLEOTIDE SEQUENCE [LARGE SCALE GENOMIC DNA]</scope>
    <source>
        <strain evidence="1 2">WH 0005</strain>
    </source>
</reference>
<accession>T2J3L1</accession>
<comment type="caution">
    <text evidence="1">The sequence shown here is derived from an EMBL/GenBank/DDBJ whole genome shotgun (WGS) entry which is preliminary data.</text>
</comment>
<gene>
    <name evidence="1" type="ORF">CWATWH0005_4370</name>
</gene>
<dbReference type="Proteomes" id="UP000017981">
    <property type="component" value="Unassembled WGS sequence"/>
</dbReference>
<dbReference type="EMBL" id="CAQL01001162">
    <property type="protein sequence ID" value="CCQ59060.1"/>
    <property type="molecule type" value="Genomic_DNA"/>
</dbReference>
<organism evidence="1 2">
    <name type="scientific">Crocosphaera watsonii WH 0005</name>
    <dbReference type="NCBI Taxonomy" id="423472"/>
    <lineage>
        <taxon>Bacteria</taxon>
        <taxon>Bacillati</taxon>
        <taxon>Cyanobacteriota</taxon>
        <taxon>Cyanophyceae</taxon>
        <taxon>Oscillatoriophycideae</taxon>
        <taxon>Chroococcales</taxon>
        <taxon>Aphanothecaceae</taxon>
        <taxon>Crocosphaera</taxon>
    </lineage>
</organism>
<name>T2J3L1_CROWT</name>
<evidence type="ECO:0000313" key="1">
    <source>
        <dbReference type="EMBL" id="CCQ59060.1"/>
    </source>
</evidence>
<protein>
    <recommendedName>
        <fullName evidence="3">YkuD domain-containing protein</fullName>
    </recommendedName>
</protein>
<dbReference type="RefSeq" id="WP_021834094.1">
    <property type="nucleotide sequence ID" value="NZ_CAQL01001162.1"/>
</dbReference>
<evidence type="ECO:0000313" key="2">
    <source>
        <dbReference type="Proteomes" id="UP000017981"/>
    </source>
</evidence>
<proteinExistence type="predicted"/>
<evidence type="ECO:0008006" key="3">
    <source>
        <dbReference type="Google" id="ProtNLM"/>
    </source>
</evidence>
<sequence>MKRQTKVTTPHSSLVHRLYLSFLKYYPWLLVTAIASLFLFPSTLLTPVSSSPDPRVESAFREVKVHYSKYPKILVFIANKDDRGKGKLIAVNTKKGKIDGAWVALSGVGGEENQRMLGPIPSQSKIKQPHYKVDVIPLTLSNPGIAGKFYKINPHMVNIGGKTRGDFGIHADRNVPGTAGCIGIESEKEWVEFKALMLDYQRAGLRQIPLLVSYR</sequence>
<dbReference type="AlphaFoldDB" id="T2J3L1"/>